<evidence type="ECO:0000313" key="1">
    <source>
        <dbReference type="EMBL" id="GMQ65269.1"/>
    </source>
</evidence>
<protein>
    <submittedName>
        <fullName evidence="1">Uncharacterized protein</fullName>
    </submittedName>
</protein>
<name>A0ACB5UQJ8_9FIRM</name>
<comment type="caution">
    <text evidence="1">The sequence shown here is derived from an EMBL/GenBank/DDBJ whole genome shotgun (WGS) entry which is preliminary data.</text>
</comment>
<keyword evidence="2" id="KW-1185">Reference proteome</keyword>
<proteinExistence type="predicted"/>
<reference evidence="1" key="1">
    <citation type="submission" date="2023-09" db="EMBL/GenBank/DDBJ databases">
        <title>Vallitalea sediminicola and Vallitalea maricola sp. nov., anaerobic bacteria isolated from marine sediment.</title>
        <authorList>
            <person name="Hirano S."/>
            <person name="Maeda A."/>
            <person name="Terahara T."/>
            <person name="Mori K."/>
            <person name="Hamada M."/>
            <person name="Matsumoto R."/>
            <person name="Kobayashi T."/>
        </authorList>
    </citation>
    <scope>NUCLEOTIDE SEQUENCE</scope>
    <source>
        <strain evidence="1">AN17-2</strain>
    </source>
</reference>
<dbReference type="Proteomes" id="UP001374599">
    <property type="component" value="Unassembled WGS sequence"/>
</dbReference>
<evidence type="ECO:0000313" key="2">
    <source>
        <dbReference type="Proteomes" id="UP001374599"/>
    </source>
</evidence>
<gene>
    <name evidence="1" type="ORF">AN2V17_45120</name>
</gene>
<dbReference type="EMBL" id="BTPU01000105">
    <property type="protein sequence ID" value="GMQ65269.1"/>
    <property type="molecule type" value="Genomic_DNA"/>
</dbReference>
<accession>A0ACB5UQJ8</accession>
<sequence>MNEQLLQVIQEELHQYEVDDIKIDIIIDILDRLTDEGYSDKL</sequence>
<organism evidence="1 2">
    <name type="scientific">Vallitalea maricola</name>
    <dbReference type="NCBI Taxonomy" id="3074433"/>
    <lineage>
        <taxon>Bacteria</taxon>
        <taxon>Bacillati</taxon>
        <taxon>Bacillota</taxon>
        <taxon>Clostridia</taxon>
        <taxon>Lachnospirales</taxon>
        <taxon>Vallitaleaceae</taxon>
        <taxon>Vallitalea</taxon>
    </lineage>
</organism>